<evidence type="ECO:0000313" key="1">
    <source>
        <dbReference type="EMBL" id="GAA3698349.1"/>
    </source>
</evidence>
<protein>
    <submittedName>
        <fullName evidence="1">Phosphoglycolate phosphatase</fullName>
    </submittedName>
</protein>
<dbReference type="InterPro" id="IPR023198">
    <property type="entry name" value="PGP-like_dom2"/>
</dbReference>
<proteinExistence type="predicted"/>
<dbReference type="SFLD" id="SFLDS00003">
    <property type="entry name" value="Haloacid_Dehalogenase"/>
    <property type="match status" value="1"/>
</dbReference>
<dbReference type="Gene3D" id="1.10.150.240">
    <property type="entry name" value="Putative phosphatase, domain 2"/>
    <property type="match status" value="1"/>
</dbReference>
<name>A0ABP7D2K1_9MICC</name>
<dbReference type="InterPro" id="IPR041492">
    <property type="entry name" value="HAD_2"/>
</dbReference>
<accession>A0ABP7D2K1</accession>
<dbReference type="NCBIfam" id="TIGR01549">
    <property type="entry name" value="HAD-SF-IA-v1"/>
    <property type="match status" value="1"/>
</dbReference>
<dbReference type="PANTHER" id="PTHR43434:SF1">
    <property type="entry name" value="PHOSPHOGLYCOLATE PHOSPHATASE"/>
    <property type="match status" value="1"/>
</dbReference>
<dbReference type="RefSeq" id="WP_345153508.1">
    <property type="nucleotide sequence ID" value="NZ_BAABEO010000026.1"/>
</dbReference>
<dbReference type="InterPro" id="IPR006439">
    <property type="entry name" value="HAD-SF_hydro_IA"/>
</dbReference>
<dbReference type="SFLD" id="SFLDG01129">
    <property type="entry name" value="C1.5:_HAD__Beta-PGM__Phosphata"/>
    <property type="match status" value="1"/>
</dbReference>
<dbReference type="Gene3D" id="3.40.50.1000">
    <property type="entry name" value="HAD superfamily/HAD-like"/>
    <property type="match status" value="1"/>
</dbReference>
<dbReference type="Pfam" id="PF13419">
    <property type="entry name" value="HAD_2"/>
    <property type="match status" value="1"/>
</dbReference>
<dbReference type="Proteomes" id="UP001500752">
    <property type="component" value="Unassembled WGS sequence"/>
</dbReference>
<dbReference type="InterPro" id="IPR050155">
    <property type="entry name" value="HAD-like_hydrolase_sf"/>
</dbReference>
<evidence type="ECO:0000313" key="2">
    <source>
        <dbReference type="Proteomes" id="UP001500752"/>
    </source>
</evidence>
<dbReference type="SUPFAM" id="SSF56784">
    <property type="entry name" value="HAD-like"/>
    <property type="match status" value="1"/>
</dbReference>
<dbReference type="InterPro" id="IPR036412">
    <property type="entry name" value="HAD-like_sf"/>
</dbReference>
<keyword evidence="2" id="KW-1185">Reference proteome</keyword>
<reference evidence="2" key="1">
    <citation type="journal article" date="2019" name="Int. J. Syst. Evol. Microbiol.">
        <title>The Global Catalogue of Microorganisms (GCM) 10K type strain sequencing project: providing services to taxonomists for standard genome sequencing and annotation.</title>
        <authorList>
            <consortium name="The Broad Institute Genomics Platform"/>
            <consortium name="The Broad Institute Genome Sequencing Center for Infectious Disease"/>
            <person name="Wu L."/>
            <person name="Ma J."/>
        </authorList>
    </citation>
    <scope>NUCLEOTIDE SEQUENCE [LARGE SCALE GENOMIC DNA]</scope>
    <source>
        <strain evidence="2">JCM 30742</strain>
    </source>
</reference>
<comment type="caution">
    <text evidence="1">The sequence shown here is derived from an EMBL/GenBank/DDBJ whole genome shotgun (WGS) entry which is preliminary data.</text>
</comment>
<dbReference type="SFLD" id="SFLDG01135">
    <property type="entry name" value="C1.5.6:_HAD__Beta-PGM__Phospha"/>
    <property type="match status" value="1"/>
</dbReference>
<dbReference type="PANTHER" id="PTHR43434">
    <property type="entry name" value="PHOSPHOGLYCOLATE PHOSPHATASE"/>
    <property type="match status" value="1"/>
</dbReference>
<gene>
    <name evidence="1" type="primary">gph</name>
    <name evidence="1" type="ORF">GCM10023081_39080</name>
</gene>
<organism evidence="1 2">
    <name type="scientific">Arthrobacter ginkgonis</name>
    <dbReference type="NCBI Taxonomy" id="1630594"/>
    <lineage>
        <taxon>Bacteria</taxon>
        <taxon>Bacillati</taxon>
        <taxon>Actinomycetota</taxon>
        <taxon>Actinomycetes</taxon>
        <taxon>Micrococcales</taxon>
        <taxon>Micrococcaceae</taxon>
        <taxon>Arthrobacter</taxon>
    </lineage>
</organism>
<dbReference type="EMBL" id="BAABEO010000026">
    <property type="protein sequence ID" value="GAA3698349.1"/>
    <property type="molecule type" value="Genomic_DNA"/>
</dbReference>
<sequence length="213" mass="22357">MTDITAVIFDLDGTLVDGSADISDAMNQAISKVGAAPVTPEQVASYLGGGPRILVEKCLGAHRDRLTEHQVQDVLDDYSAYYRANPASKTLLLDTAATSIAKLFDAGLKVGICTNKRTAIARDVLEALGINKYIAAVVGSDLAEAPKPSPQHLLQAAAALGVHPSGVLYVGDTIIDSTAASAAGIAYVHVAWGEEAVPAQYYVRTFDDLFSLI</sequence>
<dbReference type="InterPro" id="IPR023214">
    <property type="entry name" value="HAD_sf"/>
</dbReference>